<evidence type="ECO:0000259" key="1">
    <source>
        <dbReference type="Pfam" id="PF03151"/>
    </source>
</evidence>
<accession>A0A8J5F8C5</accession>
<reference evidence="2 3" key="1">
    <citation type="submission" date="2020-08" db="EMBL/GenBank/DDBJ databases">
        <title>Plant Genome Project.</title>
        <authorList>
            <person name="Zhang R.-G."/>
        </authorList>
    </citation>
    <scope>NUCLEOTIDE SEQUENCE [LARGE SCALE GENOMIC DNA]</scope>
    <source>
        <tissue evidence="2">Rhizome</tissue>
    </source>
</reference>
<comment type="caution">
    <text evidence="2">The sequence shown here is derived from an EMBL/GenBank/DDBJ whole genome shotgun (WGS) entry which is preliminary data.</text>
</comment>
<dbReference type="Proteomes" id="UP000734854">
    <property type="component" value="Unassembled WGS sequence"/>
</dbReference>
<proteinExistence type="predicted"/>
<dbReference type="Pfam" id="PF03151">
    <property type="entry name" value="TPT"/>
    <property type="match status" value="1"/>
</dbReference>
<organism evidence="2 3">
    <name type="scientific">Zingiber officinale</name>
    <name type="common">Ginger</name>
    <name type="synonym">Amomum zingiber</name>
    <dbReference type="NCBI Taxonomy" id="94328"/>
    <lineage>
        <taxon>Eukaryota</taxon>
        <taxon>Viridiplantae</taxon>
        <taxon>Streptophyta</taxon>
        <taxon>Embryophyta</taxon>
        <taxon>Tracheophyta</taxon>
        <taxon>Spermatophyta</taxon>
        <taxon>Magnoliopsida</taxon>
        <taxon>Liliopsida</taxon>
        <taxon>Zingiberales</taxon>
        <taxon>Zingiberaceae</taxon>
        <taxon>Zingiber</taxon>
    </lineage>
</organism>
<feature type="domain" description="Sugar phosphate transporter" evidence="1">
    <location>
        <begin position="2"/>
        <end position="57"/>
    </location>
</feature>
<sequence length="226" mass="25875">MLNVVFNIYNKKVLNVFPYPWLTSMISLDNDSLIMLVFWAARVTEPPKTDLGFWKSLTSAPRFGQLVGRRPSQILVLNLFVTDKNTKIYYGLNSQEDLDHIDGLIEEAETRFEKFRHLDSYIDRSRRPPLAPTPETSPAAGLLPHARASQQLAILVLLPCPSTPQLAFSSPRVSIRPLFFLLPHASSKAADPRLFESCLNWPGKYNLLSRFGRRWLVHFEGYWVMS</sequence>
<name>A0A8J5F8C5_ZINOF</name>
<dbReference type="EMBL" id="JACMSC010000015">
    <property type="protein sequence ID" value="KAG6485189.1"/>
    <property type="molecule type" value="Genomic_DNA"/>
</dbReference>
<dbReference type="AlphaFoldDB" id="A0A8J5F8C5"/>
<gene>
    <name evidence="2" type="ORF">ZIOFF_053719</name>
</gene>
<evidence type="ECO:0000313" key="3">
    <source>
        <dbReference type="Proteomes" id="UP000734854"/>
    </source>
</evidence>
<keyword evidence="3" id="KW-1185">Reference proteome</keyword>
<dbReference type="InterPro" id="IPR004853">
    <property type="entry name" value="Sugar_P_trans_dom"/>
</dbReference>
<evidence type="ECO:0000313" key="2">
    <source>
        <dbReference type="EMBL" id="KAG6485189.1"/>
    </source>
</evidence>
<protein>
    <recommendedName>
        <fullName evidence="1">Sugar phosphate transporter domain-containing protein</fullName>
    </recommendedName>
</protein>